<feature type="transmembrane region" description="Helical" evidence="2">
    <location>
        <begin position="7"/>
        <end position="27"/>
    </location>
</feature>
<dbReference type="EMBL" id="FQTY01000003">
    <property type="protein sequence ID" value="SHE58000.1"/>
    <property type="molecule type" value="Genomic_DNA"/>
</dbReference>
<evidence type="ECO:0000313" key="4">
    <source>
        <dbReference type="EMBL" id="SHE58000.1"/>
    </source>
</evidence>
<dbReference type="Proteomes" id="UP000184114">
    <property type="component" value="Unassembled WGS sequence"/>
</dbReference>
<dbReference type="STRING" id="1123404.SAMN02745784_01174"/>
<evidence type="ECO:0000256" key="2">
    <source>
        <dbReference type="SAM" id="Phobius"/>
    </source>
</evidence>
<proteinExistence type="inferred from homology"/>
<dbReference type="PANTHER" id="PTHR33392">
    <property type="entry name" value="POLYISOPRENYL-TEICHOIC ACID--PEPTIDOGLYCAN TEICHOIC ACID TRANSFERASE TAGU"/>
    <property type="match status" value="1"/>
</dbReference>
<name>A0A1M4UN45_9FIRM</name>
<reference evidence="5" key="1">
    <citation type="submission" date="2016-11" db="EMBL/GenBank/DDBJ databases">
        <authorList>
            <person name="Varghese N."/>
            <person name="Submissions S."/>
        </authorList>
    </citation>
    <scope>NUCLEOTIDE SEQUENCE [LARGE SCALE GENOMIC DNA]</scope>
    <source>
        <strain evidence="5">DSM 18095</strain>
    </source>
</reference>
<dbReference type="AlphaFoldDB" id="A0A1M4UN45"/>
<keyword evidence="5" id="KW-1185">Reference proteome</keyword>
<dbReference type="PANTHER" id="PTHR33392:SF6">
    <property type="entry name" value="POLYISOPRENYL-TEICHOIC ACID--PEPTIDOGLYCAN TEICHOIC ACID TRANSFERASE TAGU"/>
    <property type="match status" value="1"/>
</dbReference>
<evidence type="ECO:0000256" key="1">
    <source>
        <dbReference type="ARBA" id="ARBA00006068"/>
    </source>
</evidence>
<dbReference type="GeneID" id="90996014"/>
<organism evidence="4 5">
    <name type="scientific">Tissierella praeacuta DSM 18095</name>
    <dbReference type="NCBI Taxonomy" id="1123404"/>
    <lineage>
        <taxon>Bacteria</taxon>
        <taxon>Bacillati</taxon>
        <taxon>Bacillota</taxon>
        <taxon>Tissierellia</taxon>
        <taxon>Tissierellales</taxon>
        <taxon>Tissierellaceae</taxon>
        <taxon>Tissierella</taxon>
    </lineage>
</organism>
<dbReference type="RefSeq" id="WP_072974199.1">
    <property type="nucleotide sequence ID" value="NZ_FQTY01000003.1"/>
</dbReference>
<accession>A0A1M4UN45</accession>
<keyword evidence="2" id="KW-1133">Transmembrane helix</keyword>
<dbReference type="Pfam" id="PF03816">
    <property type="entry name" value="LytR_cpsA_psr"/>
    <property type="match status" value="1"/>
</dbReference>
<dbReference type="Gene3D" id="3.40.630.190">
    <property type="entry name" value="LCP protein"/>
    <property type="match status" value="1"/>
</dbReference>
<feature type="domain" description="Cell envelope-related transcriptional attenuator" evidence="3">
    <location>
        <begin position="90"/>
        <end position="249"/>
    </location>
</feature>
<comment type="similarity">
    <text evidence="1">Belongs to the LytR/CpsA/Psr (LCP) family.</text>
</comment>
<evidence type="ECO:0000259" key="3">
    <source>
        <dbReference type="Pfam" id="PF03816"/>
    </source>
</evidence>
<dbReference type="InterPro" id="IPR050922">
    <property type="entry name" value="LytR/CpsA/Psr_CW_biosynth"/>
</dbReference>
<dbReference type="InterPro" id="IPR004474">
    <property type="entry name" value="LytR_CpsA_psr"/>
</dbReference>
<keyword evidence="2" id="KW-0472">Membrane</keyword>
<evidence type="ECO:0000313" key="5">
    <source>
        <dbReference type="Proteomes" id="UP000184114"/>
    </source>
</evidence>
<protein>
    <submittedName>
        <fullName evidence="4">Transcriptional attenuator, LytR family</fullName>
    </submittedName>
</protein>
<keyword evidence="2" id="KW-0812">Transmembrane</keyword>
<gene>
    <name evidence="4" type="ORF">SAMN02745784_01174</name>
</gene>
<dbReference type="NCBIfam" id="TIGR00350">
    <property type="entry name" value="lytR_cpsA_psr"/>
    <property type="match status" value="1"/>
</dbReference>
<sequence length="332" mass="37906">MRTFSKVFIISFICFFIAISIGSYSYIKEKNIEFEGNINIPLMDKMDISKTIVKKLETDTKEPEVYSNLKEAIEKSNRVNFVILGMEDVRTDTIIFASFCPDTKKVNLVNIPRDTYIHRKGYNTAEQRKINSVYGEHGVEGVKKTVSHILNEVPIHHYIMLDYKGVEKIVDGLNGVEVEVPFHMKYKDPTASPPLNIDIPPGKQVLDGKSSIEFLRYRKGNNKKGGYIDGDLGRIKAQQRFIQSFIGKASENILTVITKGFNHVKTDINLMDTLSYGRKAIGINNEDFEMLTLPGKAEFRKINKKVLSYFIYDKIEATKLLEKIYNVKSPNL</sequence>